<dbReference type="Proteomes" id="UP000054859">
    <property type="component" value="Unassembled WGS sequence"/>
</dbReference>
<dbReference type="PANTHER" id="PTHR44688:SF16">
    <property type="entry name" value="DNA-BINDING TRANSCRIPTIONAL ACTIVATOR DEVR_DOSR"/>
    <property type="match status" value="1"/>
</dbReference>
<dbReference type="GO" id="GO:0003677">
    <property type="term" value="F:DNA binding"/>
    <property type="evidence" value="ECO:0007669"/>
    <property type="project" value="UniProtKB-KW"/>
</dbReference>
<dbReference type="RefSeq" id="WP_058462637.1">
    <property type="nucleotide sequence ID" value="NZ_CAAAHS010000009.1"/>
</dbReference>
<evidence type="ECO:0000313" key="5">
    <source>
        <dbReference type="EMBL" id="KTC65032.1"/>
    </source>
</evidence>
<accession>A0A0W0R1V5</accession>
<evidence type="ECO:0000256" key="1">
    <source>
        <dbReference type="ARBA" id="ARBA00023015"/>
    </source>
</evidence>
<dbReference type="EMBL" id="LNKA01000010">
    <property type="protein sequence ID" value="KTC65032.1"/>
    <property type="molecule type" value="Genomic_DNA"/>
</dbReference>
<dbReference type="Pfam" id="PF00196">
    <property type="entry name" value="GerE"/>
    <property type="match status" value="1"/>
</dbReference>
<dbReference type="GO" id="GO:0006355">
    <property type="term" value="P:regulation of DNA-templated transcription"/>
    <property type="evidence" value="ECO:0007669"/>
    <property type="project" value="InterPro"/>
</dbReference>
<keyword evidence="1" id="KW-0805">Transcription regulation</keyword>
<keyword evidence="3" id="KW-0804">Transcription</keyword>
<dbReference type="CDD" id="cd06170">
    <property type="entry name" value="LuxR_C_like"/>
    <property type="match status" value="1"/>
</dbReference>
<dbReference type="InterPro" id="IPR016032">
    <property type="entry name" value="Sig_transdc_resp-reg_C-effctor"/>
</dbReference>
<evidence type="ECO:0000313" key="8">
    <source>
        <dbReference type="Proteomes" id="UP000281170"/>
    </source>
</evidence>
<evidence type="ECO:0000256" key="3">
    <source>
        <dbReference type="ARBA" id="ARBA00023163"/>
    </source>
</evidence>
<gene>
    <name evidence="6" type="primary">nreC</name>
    <name evidence="5" type="ORF">Lade_1555</name>
    <name evidence="6" type="ORF">NCTC12735_01079</name>
</gene>
<dbReference type="InterPro" id="IPR000792">
    <property type="entry name" value="Tscrpt_reg_LuxR_C"/>
</dbReference>
<dbReference type="AlphaFoldDB" id="A0A0W0R1V5"/>
<evidence type="ECO:0000256" key="2">
    <source>
        <dbReference type="ARBA" id="ARBA00023125"/>
    </source>
</evidence>
<dbReference type="OrthoDB" id="5654355at2"/>
<dbReference type="KEGG" id="ladl:NCTC12735_01079"/>
<dbReference type="SUPFAM" id="SSF46894">
    <property type="entry name" value="C-terminal effector domain of the bipartite response regulators"/>
    <property type="match status" value="1"/>
</dbReference>
<feature type="domain" description="HTH luxR-type" evidence="4">
    <location>
        <begin position="125"/>
        <end position="190"/>
    </location>
</feature>
<keyword evidence="2" id="KW-0238">DNA-binding</keyword>
<keyword evidence="7" id="KW-1185">Reference proteome</keyword>
<keyword evidence="6" id="KW-0614">Plasmid</keyword>
<evidence type="ECO:0000259" key="4">
    <source>
        <dbReference type="PROSITE" id="PS50043"/>
    </source>
</evidence>
<dbReference type="PROSITE" id="PS50043">
    <property type="entry name" value="HTH_LUXR_2"/>
    <property type="match status" value="1"/>
</dbReference>
<proteinExistence type="predicted"/>
<geneLocation type="plasmid" evidence="6 8">
    <name>13</name>
</geneLocation>
<dbReference type="SUPFAM" id="SSF55785">
    <property type="entry name" value="PYP-like sensor domain (PAS domain)"/>
    <property type="match status" value="1"/>
</dbReference>
<dbReference type="PANTHER" id="PTHR44688">
    <property type="entry name" value="DNA-BINDING TRANSCRIPTIONAL ACTIVATOR DEVR_DOSR"/>
    <property type="match status" value="1"/>
</dbReference>
<dbReference type="InterPro" id="IPR036388">
    <property type="entry name" value="WH-like_DNA-bd_sf"/>
</dbReference>
<dbReference type="SMART" id="SM00421">
    <property type="entry name" value="HTH_LUXR"/>
    <property type="match status" value="1"/>
</dbReference>
<dbReference type="InterPro" id="IPR013656">
    <property type="entry name" value="PAS_4"/>
</dbReference>
<evidence type="ECO:0000313" key="7">
    <source>
        <dbReference type="Proteomes" id="UP000054859"/>
    </source>
</evidence>
<dbReference type="Proteomes" id="UP000281170">
    <property type="component" value="Plasmid 13"/>
</dbReference>
<dbReference type="Pfam" id="PF08448">
    <property type="entry name" value="PAS_4"/>
    <property type="match status" value="1"/>
</dbReference>
<dbReference type="STRING" id="45056.Lade_1555"/>
<dbReference type="PRINTS" id="PR00038">
    <property type="entry name" value="HTHLUXR"/>
</dbReference>
<name>A0A0W0R1V5_9GAMM</name>
<dbReference type="Gene3D" id="3.30.450.20">
    <property type="entry name" value="PAS domain"/>
    <property type="match status" value="1"/>
</dbReference>
<reference evidence="6 8" key="2">
    <citation type="submission" date="2018-12" db="EMBL/GenBank/DDBJ databases">
        <authorList>
            <consortium name="Pathogen Informatics"/>
        </authorList>
    </citation>
    <scope>NUCLEOTIDE SEQUENCE [LARGE SCALE GENOMIC DNA]</scope>
    <source>
        <strain evidence="6 8">NCTC12735</strain>
        <plasmid evidence="8">13</plasmid>
    </source>
</reference>
<protein>
    <submittedName>
        <fullName evidence="5">LuxR family transcriptional regulator</fullName>
    </submittedName>
</protein>
<dbReference type="EMBL" id="LR134422">
    <property type="protein sequence ID" value="VEH85449.1"/>
    <property type="molecule type" value="Genomic_DNA"/>
</dbReference>
<dbReference type="InterPro" id="IPR035965">
    <property type="entry name" value="PAS-like_dom_sf"/>
</dbReference>
<dbReference type="PATRIC" id="fig|45056.6.peg.1605"/>
<sequence>MLNQVIYSNSLNLNSYNLIDGPVFIKDKLGRYLWANSFFIGHSAGYGSLGDIVNKIDTDFPWHEYADELRLHDKSVIETQQSQNHFEQIVRHDNTFVNILSRKSPLIDNHGKLMGLIGFSIALPQAKGITVLSKRENECIRLLSKGYTDKKIAKQLSISPRTVETHLTAAKRKLDVTTRAELIALFCRVYP</sequence>
<reference evidence="5 7" key="1">
    <citation type="submission" date="2015-11" db="EMBL/GenBank/DDBJ databases">
        <title>Identification of large and diverse effector repertoires of 38 Legionella species.</title>
        <authorList>
            <person name="Burstein D."/>
            <person name="Amaro F."/>
            <person name="Zusman T."/>
            <person name="Lifshitz Z."/>
            <person name="Cohen O."/>
            <person name="Gilbert J.A."/>
            <person name="Pupko T."/>
            <person name="Shuman H.A."/>
            <person name="Segal G."/>
        </authorList>
    </citation>
    <scope>NUCLEOTIDE SEQUENCE [LARGE SCALE GENOMIC DNA]</scope>
    <source>
        <strain evidence="5 7">1762-AUS-E</strain>
    </source>
</reference>
<organism evidence="5 7">
    <name type="scientific">Legionella adelaidensis</name>
    <dbReference type="NCBI Taxonomy" id="45056"/>
    <lineage>
        <taxon>Bacteria</taxon>
        <taxon>Pseudomonadati</taxon>
        <taxon>Pseudomonadota</taxon>
        <taxon>Gammaproteobacteria</taxon>
        <taxon>Legionellales</taxon>
        <taxon>Legionellaceae</taxon>
        <taxon>Legionella</taxon>
    </lineage>
</organism>
<dbReference type="Gene3D" id="1.10.10.10">
    <property type="entry name" value="Winged helix-like DNA-binding domain superfamily/Winged helix DNA-binding domain"/>
    <property type="match status" value="1"/>
</dbReference>
<evidence type="ECO:0000313" key="6">
    <source>
        <dbReference type="EMBL" id="VEH85449.1"/>
    </source>
</evidence>